<dbReference type="Proteomes" id="UP001631949">
    <property type="component" value="Unassembled WGS sequence"/>
</dbReference>
<comment type="function">
    <text evidence="6">Ferredoxins are iron-sulfur proteins that transfer electrons in a wide variety of metabolic reactions.</text>
</comment>
<evidence type="ECO:0000259" key="7">
    <source>
        <dbReference type="PROSITE" id="PS51379"/>
    </source>
</evidence>
<dbReference type="Pfam" id="PF13370">
    <property type="entry name" value="Fer4_13"/>
    <property type="match status" value="1"/>
</dbReference>
<dbReference type="PROSITE" id="PS51379">
    <property type="entry name" value="4FE4S_FER_2"/>
    <property type="match status" value="1"/>
</dbReference>
<dbReference type="PANTHER" id="PTHR36923">
    <property type="entry name" value="FERREDOXIN"/>
    <property type="match status" value="1"/>
</dbReference>
<evidence type="ECO:0000313" key="8">
    <source>
        <dbReference type="EMBL" id="MFM9413973.1"/>
    </source>
</evidence>
<dbReference type="RefSeq" id="WP_408977587.1">
    <property type="nucleotide sequence ID" value="NZ_JBJUVG010000008.1"/>
</dbReference>
<dbReference type="Gene3D" id="3.30.70.20">
    <property type="match status" value="1"/>
</dbReference>
<evidence type="ECO:0000256" key="3">
    <source>
        <dbReference type="ARBA" id="ARBA00022982"/>
    </source>
</evidence>
<dbReference type="EMBL" id="JBJUVG010000008">
    <property type="protein sequence ID" value="MFM9413973.1"/>
    <property type="molecule type" value="Genomic_DNA"/>
</dbReference>
<dbReference type="InterPro" id="IPR051269">
    <property type="entry name" value="Fe-S_cluster_ET"/>
</dbReference>
<feature type="domain" description="4Fe-4S ferredoxin-type" evidence="7">
    <location>
        <begin position="1"/>
        <end position="29"/>
    </location>
</feature>
<gene>
    <name evidence="8" type="ORF">ACKQTC_06305</name>
</gene>
<evidence type="ECO:0000256" key="6">
    <source>
        <dbReference type="RuleBase" id="RU368020"/>
    </source>
</evidence>
<evidence type="ECO:0000313" key="9">
    <source>
        <dbReference type="Proteomes" id="UP001631949"/>
    </source>
</evidence>
<evidence type="ECO:0000256" key="1">
    <source>
        <dbReference type="ARBA" id="ARBA00022448"/>
    </source>
</evidence>
<dbReference type="InterPro" id="IPR001080">
    <property type="entry name" value="3Fe4S_ferredoxin"/>
</dbReference>
<keyword evidence="9" id="KW-1185">Reference proteome</keyword>
<name>A0ABW9H0R7_9FIRM</name>
<protein>
    <recommendedName>
        <fullName evidence="6">Ferredoxin</fullName>
    </recommendedName>
</protein>
<evidence type="ECO:0000256" key="4">
    <source>
        <dbReference type="ARBA" id="ARBA00023004"/>
    </source>
</evidence>
<keyword evidence="4 6" id="KW-0408">Iron</keyword>
<dbReference type="PANTHER" id="PTHR36923:SF3">
    <property type="entry name" value="FERREDOXIN"/>
    <property type="match status" value="1"/>
</dbReference>
<proteinExistence type="predicted"/>
<dbReference type="SUPFAM" id="SSF54862">
    <property type="entry name" value="4Fe-4S ferredoxins"/>
    <property type="match status" value="1"/>
</dbReference>
<evidence type="ECO:0000256" key="2">
    <source>
        <dbReference type="ARBA" id="ARBA00022723"/>
    </source>
</evidence>
<accession>A0ABW9H0R7</accession>
<keyword evidence="3 6" id="KW-0249">Electron transport</keyword>
<comment type="caution">
    <text evidence="8">The sequence shown here is derived from an EMBL/GenBank/DDBJ whole genome shotgun (WGS) entry which is preliminary data.</text>
</comment>
<dbReference type="InterPro" id="IPR017896">
    <property type="entry name" value="4Fe4S_Fe-S-bd"/>
</dbReference>
<keyword evidence="2 6" id="KW-0479">Metal-binding</keyword>
<dbReference type="PRINTS" id="PR00352">
    <property type="entry name" value="3FE4SFRDOXIN"/>
</dbReference>
<evidence type="ECO:0000256" key="5">
    <source>
        <dbReference type="ARBA" id="ARBA00023014"/>
    </source>
</evidence>
<sequence length="63" mass="6798">MWLMVDQDACLGCASCEAVAPEIFSMNADGKAEALNEVTEDQKATAQEAIDICPVSCISWDEE</sequence>
<keyword evidence="1 6" id="KW-0813">Transport</keyword>
<organism evidence="8 9">
    <name type="scientific">Peptococcus simiae</name>
    <dbReference type="NCBI Taxonomy" id="1643805"/>
    <lineage>
        <taxon>Bacteria</taxon>
        <taxon>Bacillati</taxon>
        <taxon>Bacillota</taxon>
        <taxon>Clostridia</taxon>
        <taxon>Eubacteriales</taxon>
        <taxon>Peptococcaceae</taxon>
        <taxon>Peptococcus</taxon>
    </lineage>
</organism>
<reference evidence="8 9" key="1">
    <citation type="journal article" date="2016" name="Int. J. Syst. Evol. Microbiol.">
        <title>Peptococcus simiae sp. nov., isolated from rhesus macaque faeces and emended description of the genus Peptococcus.</title>
        <authorList>
            <person name="Shkoporov A.N."/>
            <person name="Efimov B.A."/>
            <person name="Kondova I."/>
            <person name="Ouwerling B."/>
            <person name="Chaplin A.V."/>
            <person name="Shcherbakova V.A."/>
            <person name="Langermans J.A.M."/>
        </authorList>
    </citation>
    <scope>NUCLEOTIDE SEQUENCE [LARGE SCALE GENOMIC DNA]</scope>
    <source>
        <strain evidence="8 9">M108</strain>
    </source>
</reference>
<keyword evidence="5 6" id="KW-0411">Iron-sulfur</keyword>